<name>A0A4Y2QQF6_ARAVE</name>
<dbReference type="OrthoDB" id="411871at2759"/>
<evidence type="ECO:0000313" key="2">
    <source>
        <dbReference type="Proteomes" id="UP000499080"/>
    </source>
</evidence>
<reference evidence="1 2" key="1">
    <citation type="journal article" date="2019" name="Sci. Rep.">
        <title>Orb-weaving spider Araneus ventricosus genome elucidates the spidroin gene catalogue.</title>
        <authorList>
            <person name="Kono N."/>
            <person name="Nakamura H."/>
            <person name="Ohtoshi R."/>
            <person name="Moran D.A.P."/>
            <person name="Shinohara A."/>
            <person name="Yoshida Y."/>
            <person name="Fujiwara M."/>
            <person name="Mori M."/>
            <person name="Tomita M."/>
            <person name="Arakawa K."/>
        </authorList>
    </citation>
    <scope>NUCLEOTIDE SEQUENCE [LARGE SCALE GENOMIC DNA]</scope>
</reference>
<comment type="caution">
    <text evidence="1">The sequence shown here is derived from an EMBL/GenBank/DDBJ whole genome shotgun (WGS) entry which is preliminary data.</text>
</comment>
<keyword evidence="2" id="KW-1185">Reference proteome</keyword>
<sequence length="98" mass="11101">MALGTGAWGGVQHIRRLLHKTVIERTLCHGAAVWGHNMTSRLHCSPSGHRSSIPPPTNPTRSNLCPSCSSKIFIQLFHHYIQPNRIREQKKWNSFSPH</sequence>
<proteinExistence type="predicted"/>
<dbReference type="AlphaFoldDB" id="A0A4Y2QQF6"/>
<dbReference type="EMBL" id="BGPR01014523">
    <property type="protein sequence ID" value="GBN65553.1"/>
    <property type="molecule type" value="Genomic_DNA"/>
</dbReference>
<gene>
    <name evidence="1" type="ORF">AVEN_223373_1</name>
</gene>
<evidence type="ECO:0000313" key="1">
    <source>
        <dbReference type="EMBL" id="GBN65553.1"/>
    </source>
</evidence>
<organism evidence="1 2">
    <name type="scientific">Araneus ventricosus</name>
    <name type="common">Orbweaver spider</name>
    <name type="synonym">Epeira ventricosa</name>
    <dbReference type="NCBI Taxonomy" id="182803"/>
    <lineage>
        <taxon>Eukaryota</taxon>
        <taxon>Metazoa</taxon>
        <taxon>Ecdysozoa</taxon>
        <taxon>Arthropoda</taxon>
        <taxon>Chelicerata</taxon>
        <taxon>Arachnida</taxon>
        <taxon>Araneae</taxon>
        <taxon>Araneomorphae</taxon>
        <taxon>Entelegynae</taxon>
        <taxon>Araneoidea</taxon>
        <taxon>Araneidae</taxon>
        <taxon>Araneus</taxon>
    </lineage>
</organism>
<dbReference type="Proteomes" id="UP000499080">
    <property type="component" value="Unassembled WGS sequence"/>
</dbReference>
<protein>
    <submittedName>
        <fullName evidence="1">Uncharacterized protein</fullName>
    </submittedName>
</protein>
<accession>A0A4Y2QQF6</accession>